<dbReference type="InterPro" id="IPR027443">
    <property type="entry name" value="IPNS-like_sf"/>
</dbReference>
<evidence type="ECO:0000256" key="1">
    <source>
        <dbReference type="ARBA" id="ARBA00001961"/>
    </source>
</evidence>
<evidence type="ECO:0000256" key="6">
    <source>
        <dbReference type="RuleBase" id="RU003682"/>
    </source>
</evidence>
<dbReference type="InterPro" id="IPR050231">
    <property type="entry name" value="Iron_ascorbate_oxido_reductase"/>
</dbReference>
<keyword evidence="4 6" id="KW-0560">Oxidoreductase</keyword>
<evidence type="ECO:0000256" key="5">
    <source>
        <dbReference type="ARBA" id="ARBA00023004"/>
    </source>
</evidence>
<dbReference type="InterPro" id="IPR005123">
    <property type="entry name" value="Oxoglu/Fe-dep_dioxygenase_dom"/>
</dbReference>
<evidence type="ECO:0000256" key="3">
    <source>
        <dbReference type="ARBA" id="ARBA00022723"/>
    </source>
</evidence>
<keyword evidence="3 6" id="KW-0479">Metal-binding</keyword>
<evidence type="ECO:0000313" key="7">
    <source>
        <dbReference type="EnsemblPlants" id="EMT06882"/>
    </source>
</evidence>
<dbReference type="ExpressionAtlas" id="M8BVC2">
    <property type="expression patterns" value="baseline"/>
</dbReference>
<dbReference type="Pfam" id="PF03171">
    <property type="entry name" value="2OG-FeII_Oxy"/>
    <property type="match status" value="1"/>
</dbReference>
<protein>
    <submittedName>
        <fullName evidence="7">Hyoscyamine 6-dioxygenase</fullName>
    </submittedName>
</protein>
<evidence type="ECO:0000256" key="4">
    <source>
        <dbReference type="ARBA" id="ARBA00023002"/>
    </source>
</evidence>
<comment type="cofactor">
    <cofactor evidence="2">
        <name>Fe cation</name>
        <dbReference type="ChEBI" id="CHEBI:24875"/>
    </cofactor>
</comment>
<name>M8BVC2_AEGTA</name>
<dbReference type="PROSITE" id="PS51471">
    <property type="entry name" value="FE2OG_OXY"/>
    <property type="match status" value="1"/>
</dbReference>
<dbReference type="PANTHER" id="PTHR47990">
    <property type="entry name" value="2-OXOGLUTARATE (2OG) AND FE(II)-DEPENDENT OXYGENASE SUPERFAMILY PROTEIN-RELATED"/>
    <property type="match status" value="1"/>
</dbReference>
<proteinExistence type="inferred from homology"/>
<dbReference type="InterPro" id="IPR044861">
    <property type="entry name" value="IPNS-like_FE2OG_OXY"/>
</dbReference>
<comment type="cofactor">
    <cofactor evidence="1">
        <name>L-ascorbate</name>
        <dbReference type="ChEBI" id="CHEBI:38290"/>
    </cofactor>
</comment>
<dbReference type="Gene3D" id="2.60.120.330">
    <property type="entry name" value="B-lactam Antibiotic, Isopenicillin N Synthase, Chain"/>
    <property type="match status" value="1"/>
</dbReference>
<comment type="similarity">
    <text evidence="6">Belongs to the iron/ascorbate-dependent oxidoreductase family.</text>
</comment>
<organism evidence="7">
    <name type="scientific">Aegilops tauschii</name>
    <name type="common">Tausch's goatgrass</name>
    <name type="synonym">Aegilops squarrosa</name>
    <dbReference type="NCBI Taxonomy" id="37682"/>
    <lineage>
        <taxon>Eukaryota</taxon>
        <taxon>Viridiplantae</taxon>
        <taxon>Streptophyta</taxon>
        <taxon>Embryophyta</taxon>
        <taxon>Tracheophyta</taxon>
        <taxon>Spermatophyta</taxon>
        <taxon>Magnoliopsida</taxon>
        <taxon>Liliopsida</taxon>
        <taxon>Poales</taxon>
        <taxon>Poaceae</taxon>
        <taxon>BOP clade</taxon>
        <taxon>Pooideae</taxon>
        <taxon>Triticodae</taxon>
        <taxon>Triticeae</taxon>
        <taxon>Triticinae</taxon>
        <taxon>Aegilops</taxon>
    </lineage>
</organism>
<reference evidence="7" key="1">
    <citation type="submission" date="2015-06" db="UniProtKB">
        <authorList>
            <consortium name="EnsemblPlants"/>
        </authorList>
    </citation>
    <scope>IDENTIFICATION</scope>
</reference>
<dbReference type="EnsemblPlants" id="EMT06882">
    <property type="protein sequence ID" value="EMT06882"/>
    <property type="gene ID" value="F775_14617"/>
</dbReference>
<dbReference type="AlphaFoldDB" id="M8BVC2"/>
<dbReference type="Pfam" id="PF14226">
    <property type="entry name" value="DIOX_N"/>
    <property type="match status" value="1"/>
</dbReference>
<dbReference type="GO" id="GO:0046872">
    <property type="term" value="F:metal ion binding"/>
    <property type="evidence" value="ECO:0007669"/>
    <property type="project" value="UniProtKB-KW"/>
</dbReference>
<dbReference type="GO" id="GO:0016491">
    <property type="term" value="F:oxidoreductase activity"/>
    <property type="evidence" value="ECO:0007669"/>
    <property type="project" value="UniProtKB-KW"/>
</dbReference>
<dbReference type="SUPFAM" id="SSF51197">
    <property type="entry name" value="Clavaminate synthase-like"/>
    <property type="match status" value="1"/>
</dbReference>
<evidence type="ECO:0000256" key="2">
    <source>
        <dbReference type="ARBA" id="ARBA00001962"/>
    </source>
</evidence>
<keyword evidence="5 6" id="KW-0408">Iron</keyword>
<accession>M8BVC2</accession>
<sequence>MEKLVSSAPSHELLVPPPAVSLPVIDLSLGRDEVRRAVLDTGKELGFFQVVNHGVPEHAMRDMEAVCEEFFRLPAPVVAPFYSDDRRKPNRLFSGSTFETGGDKYWMAASASLAPSPQETARITGPTNPKDSGNLNLFLVISLGYREVVEKFIVLTRGMGMGLLRLLCEGLGLRPNYFEGPLGGSETIIGLNHYPSCSNLDPRLGLGLPPHCDRNLITLLLPGVVPGLQVVTNGVLKSIEHRVMTNPVMPRMSVGVFIQPDADCLVGPAEEFISEGNPRRYRTLTFGEFMRIHNVIKLGSSLNLTTDLSISQQTLDKNI</sequence>
<dbReference type="InterPro" id="IPR026992">
    <property type="entry name" value="DIOX_N"/>
</dbReference>